<sequence length="136" mass="15001">MKALVLAAAWLLLGSRAEGPPPAQGSPAHLVIYRQREFEGDTYTIRINDKKMGALPTNRYLQLDLPPGRVKIESAQGYFSENQTVQLDAQSGRTYYVKAVEEVDFLTRALLLAPVSEAQGQRELQGIKPAAVPRAH</sequence>
<evidence type="ECO:0000313" key="3">
    <source>
        <dbReference type="Proteomes" id="UP000177506"/>
    </source>
</evidence>
<evidence type="ECO:0000313" key="2">
    <source>
        <dbReference type="EMBL" id="OGX82760.1"/>
    </source>
</evidence>
<proteinExistence type="predicted"/>
<name>A0A1G1SVV7_9BACT</name>
<feature type="domain" description="DUF2846" evidence="1">
    <location>
        <begin position="27"/>
        <end position="101"/>
    </location>
</feature>
<dbReference type="AlphaFoldDB" id="A0A1G1SVV7"/>
<accession>A0A1G1SVV7</accession>
<gene>
    <name evidence="2" type="ORF">BEN49_02520</name>
</gene>
<reference evidence="2 3" key="1">
    <citation type="submission" date="2016-08" db="EMBL/GenBank/DDBJ databases">
        <title>Hymenobacter coccineus sp. nov., Hymenobacter lapidarius sp. nov. and Hymenobacter glacialis sp. nov., isolated from Antarctic soil.</title>
        <authorList>
            <person name="Sedlacek I."/>
            <person name="Kralova S."/>
            <person name="Kyrova K."/>
            <person name="Maslanova I."/>
            <person name="Stankova E."/>
            <person name="Vrbovska V."/>
            <person name="Nemec M."/>
            <person name="Bartak M."/>
            <person name="Svec P."/>
            <person name="Busse H.-J."/>
            <person name="Pantucek R."/>
        </authorList>
    </citation>
    <scope>NUCLEOTIDE SEQUENCE [LARGE SCALE GENOMIC DNA]</scope>
    <source>
        <strain evidence="2 3">CCM 8649</strain>
    </source>
</reference>
<organism evidence="2 3">
    <name type="scientific">Hymenobacter coccineus</name>
    <dbReference type="NCBI Taxonomy" id="1908235"/>
    <lineage>
        <taxon>Bacteria</taxon>
        <taxon>Pseudomonadati</taxon>
        <taxon>Bacteroidota</taxon>
        <taxon>Cytophagia</taxon>
        <taxon>Cytophagales</taxon>
        <taxon>Hymenobacteraceae</taxon>
        <taxon>Hymenobacter</taxon>
    </lineage>
</organism>
<dbReference type="Pfam" id="PF11008">
    <property type="entry name" value="DUF2846"/>
    <property type="match status" value="1"/>
</dbReference>
<dbReference type="Proteomes" id="UP000177506">
    <property type="component" value="Unassembled WGS sequence"/>
</dbReference>
<keyword evidence="3" id="KW-1185">Reference proteome</keyword>
<dbReference type="InterPro" id="IPR022548">
    <property type="entry name" value="DUF2846"/>
</dbReference>
<protein>
    <recommendedName>
        <fullName evidence="1">DUF2846 domain-containing protein</fullName>
    </recommendedName>
</protein>
<dbReference type="EMBL" id="MDZA01000426">
    <property type="protein sequence ID" value="OGX82760.1"/>
    <property type="molecule type" value="Genomic_DNA"/>
</dbReference>
<dbReference type="RefSeq" id="WP_070746408.1">
    <property type="nucleotide sequence ID" value="NZ_MDZA01000426.1"/>
</dbReference>
<comment type="caution">
    <text evidence="2">The sequence shown here is derived from an EMBL/GenBank/DDBJ whole genome shotgun (WGS) entry which is preliminary data.</text>
</comment>
<evidence type="ECO:0000259" key="1">
    <source>
        <dbReference type="Pfam" id="PF11008"/>
    </source>
</evidence>